<evidence type="ECO:0000256" key="7">
    <source>
        <dbReference type="ARBA" id="ARBA00022909"/>
    </source>
</evidence>
<evidence type="ECO:0000256" key="2">
    <source>
        <dbReference type="ARBA" id="ARBA00013253"/>
    </source>
</evidence>
<sequence>MLHKVYIGVGSNVERDKHTRAGLLALHKLFGQLTLSNVYESEAIGFSGTPFYNLVVGFDTELSVEQVCHQLKAIELKNGRRPHQKKFAPRTLDLDLLLYDDMVTNEGVELPRAEILHNAFVLLPLSEIAPDVMHPISKQRIAKIWQAFDKTKQNLWKIDFNWRPESL</sequence>
<dbReference type="PROSITE" id="PS00794">
    <property type="entry name" value="HPPK"/>
    <property type="match status" value="1"/>
</dbReference>
<protein>
    <recommendedName>
        <fullName evidence="2">2-amino-4-hydroxy-6-hydroxymethyldihydropteridine diphosphokinase</fullName>
        <ecNumber evidence="2">2.7.6.3</ecNumber>
    </recommendedName>
</protein>
<keyword evidence="5" id="KW-0418">Kinase</keyword>
<evidence type="ECO:0000256" key="6">
    <source>
        <dbReference type="ARBA" id="ARBA00022840"/>
    </source>
</evidence>
<feature type="domain" description="7,8-dihydro-6-hydroxymethylpterin-pyrophosphokinase" evidence="8">
    <location>
        <begin position="86"/>
        <end position="97"/>
    </location>
</feature>
<dbReference type="EC" id="2.7.6.3" evidence="2"/>
<accession>A0ABP3WTA9</accession>
<evidence type="ECO:0000256" key="1">
    <source>
        <dbReference type="ARBA" id="ARBA00005051"/>
    </source>
</evidence>
<evidence type="ECO:0000313" key="9">
    <source>
        <dbReference type="EMBL" id="GAA0855362.1"/>
    </source>
</evidence>
<dbReference type="PANTHER" id="PTHR43071">
    <property type="entry name" value="2-AMINO-4-HYDROXY-6-HYDROXYMETHYLDIHYDROPTERIDINE PYROPHOSPHOKINASE"/>
    <property type="match status" value="1"/>
</dbReference>
<proteinExistence type="predicted"/>
<dbReference type="InterPro" id="IPR035907">
    <property type="entry name" value="Hppk_sf"/>
</dbReference>
<dbReference type="RefSeq" id="WP_343858084.1">
    <property type="nucleotide sequence ID" value="NZ_BAAAFD010000003.1"/>
</dbReference>
<dbReference type="NCBIfam" id="TIGR01498">
    <property type="entry name" value="folK"/>
    <property type="match status" value="1"/>
</dbReference>
<reference evidence="10" key="1">
    <citation type="journal article" date="2019" name="Int. J. Syst. Evol. Microbiol.">
        <title>The Global Catalogue of Microorganisms (GCM) 10K type strain sequencing project: providing services to taxonomists for standard genome sequencing and annotation.</title>
        <authorList>
            <consortium name="The Broad Institute Genomics Platform"/>
            <consortium name="The Broad Institute Genome Sequencing Center for Infectious Disease"/>
            <person name="Wu L."/>
            <person name="Ma J."/>
        </authorList>
    </citation>
    <scope>NUCLEOTIDE SEQUENCE [LARGE SCALE GENOMIC DNA]</scope>
    <source>
        <strain evidence="10">JCM 15896</strain>
    </source>
</reference>
<evidence type="ECO:0000256" key="3">
    <source>
        <dbReference type="ARBA" id="ARBA00022679"/>
    </source>
</evidence>
<keyword evidence="10" id="KW-1185">Reference proteome</keyword>
<name>A0ABP3WTA9_9ALTE</name>
<dbReference type="Gene3D" id="3.30.70.560">
    <property type="entry name" value="7,8-Dihydro-6-hydroxymethylpterin-pyrophosphokinase HPPK"/>
    <property type="match status" value="1"/>
</dbReference>
<comment type="caution">
    <text evidence="9">The sequence shown here is derived from an EMBL/GenBank/DDBJ whole genome shotgun (WGS) entry which is preliminary data.</text>
</comment>
<organism evidence="9 10">
    <name type="scientific">Aliiglaciecola litoralis</name>
    <dbReference type="NCBI Taxonomy" id="582857"/>
    <lineage>
        <taxon>Bacteria</taxon>
        <taxon>Pseudomonadati</taxon>
        <taxon>Pseudomonadota</taxon>
        <taxon>Gammaproteobacteria</taxon>
        <taxon>Alteromonadales</taxon>
        <taxon>Alteromonadaceae</taxon>
        <taxon>Aliiglaciecola</taxon>
    </lineage>
</organism>
<keyword evidence="7" id="KW-0289">Folate biosynthesis</keyword>
<dbReference type="EMBL" id="BAAAFD010000003">
    <property type="protein sequence ID" value="GAA0855362.1"/>
    <property type="molecule type" value="Genomic_DNA"/>
</dbReference>
<dbReference type="PANTHER" id="PTHR43071:SF2">
    <property type="entry name" value="2-AMINO-4-HYDROXY-6-HYDROXYMETHYLDIHYDROPTERIDINE PYROPHOSPHOKINASE"/>
    <property type="match status" value="1"/>
</dbReference>
<keyword evidence="3" id="KW-0808">Transferase</keyword>
<dbReference type="Proteomes" id="UP001500359">
    <property type="component" value="Unassembled WGS sequence"/>
</dbReference>
<evidence type="ECO:0000256" key="4">
    <source>
        <dbReference type="ARBA" id="ARBA00022741"/>
    </source>
</evidence>
<dbReference type="SUPFAM" id="SSF55083">
    <property type="entry name" value="6-hydroxymethyl-7,8-dihydropterin pyrophosphokinase, HPPK"/>
    <property type="match status" value="1"/>
</dbReference>
<evidence type="ECO:0000256" key="5">
    <source>
        <dbReference type="ARBA" id="ARBA00022777"/>
    </source>
</evidence>
<keyword evidence="6" id="KW-0067">ATP-binding</keyword>
<gene>
    <name evidence="9" type="primary">folK_2</name>
    <name evidence="9" type="ORF">GCM10009114_14100</name>
</gene>
<dbReference type="Pfam" id="PF01288">
    <property type="entry name" value="HPPK"/>
    <property type="match status" value="1"/>
</dbReference>
<evidence type="ECO:0000259" key="8">
    <source>
        <dbReference type="PROSITE" id="PS00794"/>
    </source>
</evidence>
<keyword evidence="4" id="KW-0547">Nucleotide-binding</keyword>
<comment type="pathway">
    <text evidence="1">Cofactor biosynthesis; tetrahydrofolate biosynthesis; 2-amino-4-hydroxy-6-hydroxymethyl-7,8-dihydropteridine diphosphate from 7,8-dihydroneopterin triphosphate: step 4/4.</text>
</comment>
<evidence type="ECO:0000313" key="10">
    <source>
        <dbReference type="Proteomes" id="UP001500359"/>
    </source>
</evidence>
<dbReference type="InterPro" id="IPR000550">
    <property type="entry name" value="Hppk"/>
</dbReference>